<dbReference type="RefSeq" id="WP_166584636.1">
    <property type="nucleotide sequence ID" value="NZ_WWEO01000039.1"/>
</dbReference>
<dbReference type="Proteomes" id="UP000638732">
    <property type="component" value="Unassembled WGS sequence"/>
</dbReference>
<protein>
    <submittedName>
        <fullName evidence="1">Uncharacterized protein</fullName>
    </submittedName>
</protein>
<sequence>MKKFRHLFVVGLLLVFVAVAVMCNNKKPGETTTLKNTTVITPVNLPSVVPGFTFPQDSTAIFSWLNTPNTPGVYAHAWGIWAGLTAQSGQVFQGDSILVYQTWQGINELVNLSSSSSTKMLTKENQVKRARTLLSLPDQFARTSLKNKLLQKGLSGKFTTGADDTAAFFVGVSYNPPSAAHVVNNGLLKQSVQNVFLKTGSIGAIPAFPDSAINIKPVYYIGKQSDSLIRIPAWPGEPLIPHTFGSNVWNSYVYADVTNSQPKGKIPKPCRGILPTKAQIDSATCNVSDFINYKIDAATANYINQQQGGTSFAAGDIALLVAMHVTTKEISNWTWQTFYWAPNPADPKLPSNQYAVNARPAQLKGAAAHYALSVAYTEVMPNQPVSGGSAKNATPVIGYNPYLEAGFNPQTFIDYPNAWKPNFKYGIQTNCMSCHALASPQDTVIAQIQGQPTVLDIYATDQYVDMKSNYFKNKVLLDFAWSLRDNVIDDVSSKARSAKKK</sequence>
<dbReference type="AlphaFoldDB" id="A0A965ZF57"/>
<accession>A0A965ZF57</accession>
<name>A0A965ZF57_9SPHI</name>
<evidence type="ECO:0000313" key="1">
    <source>
        <dbReference type="EMBL" id="NCD68611.1"/>
    </source>
</evidence>
<dbReference type="EMBL" id="WWEO01000039">
    <property type="protein sequence ID" value="NCD68611.1"/>
    <property type="molecule type" value="Genomic_DNA"/>
</dbReference>
<reference evidence="1" key="2">
    <citation type="submission" date="2020-10" db="EMBL/GenBank/DDBJ databases">
        <title>Mucilaginibacter sp. nov., isolated from soil.</title>
        <authorList>
            <person name="Jeon C.O."/>
        </authorList>
    </citation>
    <scope>NUCLEOTIDE SEQUENCE</scope>
    <source>
        <strain evidence="1">R11</strain>
    </source>
</reference>
<reference evidence="1" key="1">
    <citation type="submission" date="2020-01" db="EMBL/GenBank/DDBJ databases">
        <authorList>
            <person name="Seo Y.L."/>
        </authorList>
    </citation>
    <scope>NUCLEOTIDE SEQUENCE</scope>
    <source>
        <strain evidence="1">R11</strain>
    </source>
</reference>
<organism evidence="1 2">
    <name type="scientific">Mucilaginibacter agri</name>
    <dbReference type="NCBI Taxonomy" id="2695265"/>
    <lineage>
        <taxon>Bacteria</taxon>
        <taxon>Pseudomonadati</taxon>
        <taxon>Bacteroidota</taxon>
        <taxon>Sphingobacteriia</taxon>
        <taxon>Sphingobacteriales</taxon>
        <taxon>Sphingobacteriaceae</taxon>
        <taxon>Mucilaginibacter</taxon>
    </lineage>
</organism>
<comment type="caution">
    <text evidence="1">The sequence shown here is derived from an EMBL/GenBank/DDBJ whole genome shotgun (WGS) entry which is preliminary data.</text>
</comment>
<gene>
    <name evidence="1" type="ORF">GSY63_04505</name>
</gene>
<keyword evidence="2" id="KW-1185">Reference proteome</keyword>
<proteinExistence type="predicted"/>
<evidence type="ECO:0000313" key="2">
    <source>
        <dbReference type="Proteomes" id="UP000638732"/>
    </source>
</evidence>